<organism evidence="1 2">
    <name type="scientific">Sphingopyxis indica</name>
    <dbReference type="NCBI Taxonomy" id="436663"/>
    <lineage>
        <taxon>Bacteria</taxon>
        <taxon>Pseudomonadati</taxon>
        <taxon>Pseudomonadota</taxon>
        <taxon>Alphaproteobacteria</taxon>
        <taxon>Sphingomonadales</taxon>
        <taxon>Sphingomonadaceae</taxon>
        <taxon>Sphingopyxis</taxon>
    </lineage>
</organism>
<sequence>MEAPSPRISTSSGFRCDVGGWTREGGRRATHLFEAAAWYQAVKPVCRCGHSATFDPYGLWWKFQRKMWDDDLGKARDKFWCARCKARTGKRVRPIRLELVAPSKDDIQLPMPDEREWKRALSRFRA</sequence>
<keyword evidence="2" id="KW-1185">Reference proteome</keyword>
<evidence type="ECO:0000313" key="1">
    <source>
        <dbReference type="EMBL" id="SNT10207.1"/>
    </source>
</evidence>
<dbReference type="EMBL" id="FZPA01000011">
    <property type="protein sequence ID" value="SNT10207.1"/>
    <property type="molecule type" value="Genomic_DNA"/>
</dbReference>
<dbReference type="Proteomes" id="UP000198339">
    <property type="component" value="Unassembled WGS sequence"/>
</dbReference>
<evidence type="ECO:0000313" key="2">
    <source>
        <dbReference type="Proteomes" id="UP000198339"/>
    </source>
</evidence>
<dbReference type="AlphaFoldDB" id="A0A239JWB3"/>
<accession>A0A239JWB3</accession>
<protein>
    <submittedName>
        <fullName evidence="1">Uncharacterized protein</fullName>
    </submittedName>
</protein>
<reference evidence="1 2" key="1">
    <citation type="submission" date="2017-06" db="EMBL/GenBank/DDBJ databases">
        <authorList>
            <person name="Kim H.J."/>
            <person name="Triplett B.A."/>
        </authorList>
    </citation>
    <scope>NUCLEOTIDE SEQUENCE [LARGE SCALE GENOMIC DNA]</scope>
    <source>
        <strain evidence="1 2">DS15</strain>
    </source>
</reference>
<name>A0A239JWB3_9SPHN</name>
<gene>
    <name evidence="1" type="ORF">SAMN06295955_111116</name>
</gene>
<proteinExistence type="predicted"/>